<sequence>METAAKYKWCKGVRCYVICFSWTARCCMYFLAINYCIFISERYPDMSTQVCHYQSEIHLSVFASNSCSHRPGLRGN</sequence>
<name>G7Y6D7_CLOSI</name>
<accession>G7Y6D7</accession>
<evidence type="ECO:0000313" key="2">
    <source>
        <dbReference type="Proteomes" id="UP000008909"/>
    </source>
</evidence>
<proteinExistence type="predicted"/>
<reference key="2">
    <citation type="submission" date="2011-10" db="EMBL/GenBank/DDBJ databases">
        <title>The genome and transcriptome sequence of Clonorchis sinensis provide insights into the carcinogenic liver fluke.</title>
        <authorList>
            <person name="Wang X."/>
            <person name="Huang Y."/>
            <person name="Chen W."/>
            <person name="Liu H."/>
            <person name="Guo L."/>
            <person name="Chen Y."/>
            <person name="Luo F."/>
            <person name="Zhou W."/>
            <person name="Sun J."/>
            <person name="Mao Q."/>
            <person name="Liang P."/>
            <person name="Zhou C."/>
            <person name="Tian Y."/>
            <person name="Men J."/>
            <person name="Lv X."/>
            <person name="Huang L."/>
            <person name="Zhou J."/>
            <person name="Hu Y."/>
            <person name="Li R."/>
            <person name="Zhang F."/>
            <person name="Lei H."/>
            <person name="Li X."/>
            <person name="Hu X."/>
            <person name="Liang C."/>
            <person name="Xu J."/>
            <person name="Wu Z."/>
            <person name="Yu X."/>
        </authorList>
    </citation>
    <scope>NUCLEOTIDE SEQUENCE</scope>
    <source>
        <strain>Henan</strain>
    </source>
</reference>
<dbReference type="InParanoid" id="G7Y6D7"/>
<gene>
    <name evidence="1" type="ORF">CLF_101710</name>
</gene>
<protein>
    <submittedName>
        <fullName evidence="1">Uncharacterized protein</fullName>
    </submittedName>
</protein>
<reference evidence="1" key="1">
    <citation type="journal article" date="2011" name="Genome Biol.">
        <title>The draft genome of the carcinogenic human liver fluke Clonorchis sinensis.</title>
        <authorList>
            <person name="Wang X."/>
            <person name="Chen W."/>
            <person name="Huang Y."/>
            <person name="Sun J."/>
            <person name="Men J."/>
            <person name="Liu H."/>
            <person name="Luo F."/>
            <person name="Guo L."/>
            <person name="Lv X."/>
            <person name="Deng C."/>
            <person name="Zhou C."/>
            <person name="Fan Y."/>
            <person name="Li X."/>
            <person name="Huang L."/>
            <person name="Hu Y."/>
            <person name="Liang C."/>
            <person name="Hu X."/>
            <person name="Xu J."/>
            <person name="Yu X."/>
        </authorList>
    </citation>
    <scope>NUCLEOTIDE SEQUENCE [LARGE SCALE GENOMIC DNA]</scope>
    <source>
        <strain evidence="1">Henan</strain>
    </source>
</reference>
<evidence type="ECO:0000313" key="1">
    <source>
        <dbReference type="EMBL" id="GAA48522.1"/>
    </source>
</evidence>
<organism evidence="1 2">
    <name type="scientific">Clonorchis sinensis</name>
    <name type="common">Chinese liver fluke</name>
    <dbReference type="NCBI Taxonomy" id="79923"/>
    <lineage>
        <taxon>Eukaryota</taxon>
        <taxon>Metazoa</taxon>
        <taxon>Spiralia</taxon>
        <taxon>Lophotrochozoa</taxon>
        <taxon>Platyhelminthes</taxon>
        <taxon>Trematoda</taxon>
        <taxon>Digenea</taxon>
        <taxon>Opisthorchiida</taxon>
        <taxon>Opisthorchiata</taxon>
        <taxon>Opisthorchiidae</taxon>
        <taxon>Clonorchis</taxon>
    </lineage>
</organism>
<keyword evidence="2" id="KW-1185">Reference proteome</keyword>
<dbReference type="EMBL" id="DF142894">
    <property type="protein sequence ID" value="GAA48522.1"/>
    <property type="molecule type" value="Genomic_DNA"/>
</dbReference>
<dbReference type="AlphaFoldDB" id="G7Y6D7"/>
<dbReference type="Proteomes" id="UP000008909">
    <property type="component" value="Unassembled WGS sequence"/>
</dbReference>